<dbReference type="Pfam" id="PF01266">
    <property type="entry name" value="DAO"/>
    <property type="match status" value="1"/>
</dbReference>
<feature type="domain" description="GCVT N-terminal" evidence="3">
    <location>
        <begin position="464"/>
        <end position="744"/>
    </location>
</feature>
<reference evidence="6 7" key="1">
    <citation type="journal article" date="2014" name="Genome Biol. Evol.">
        <title>The secreted proteins of Achlya hypogyna and Thraustotheca clavata identify the ancestral oomycete secretome and reveal gene acquisitions by horizontal gene transfer.</title>
        <authorList>
            <person name="Misner I."/>
            <person name="Blouin N."/>
            <person name="Leonard G."/>
            <person name="Richards T.A."/>
            <person name="Lane C.E."/>
        </authorList>
    </citation>
    <scope>NUCLEOTIDE SEQUENCE [LARGE SCALE GENOMIC DNA]</scope>
    <source>
        <strain evidence="6 7">ATCC 48635</strain>
    </source>
</reference>
<evidence type="ECO:0000259" key="4">
    <source>
        <dbReference type="Pfam" id="PF08669"/>
    </source>
</evidence>
<dbReference type="Pfam" id="PF16350">
    <property type="entry name" value="FAO_M"/>
    <property type="match status" value="1"/>
</dbReference>
<evidence type="ECO:0000256" key="1">
    <source>
        <dbReference type="ARBA" id="ARBA00008609"/>
    </source>
</evidence>
<dbReference type="STRING" id="1202772.A0A1V9Y9M2"/>
<feature type="domain" description="FAD dependent oxidoreductase" evidence="2">
    <location>
        <begin position="34"/>
        <end position="402"/>
    </location>
</feature>
<dbReference type="InterPro" id="IPR006076">
    <property type="entry name" value="FAD-dep_OxRdtase"/>
</dbReference>
<dbReference type="InterPro" id="IPR006222">
    <property type="entry name" value="GCVT_N"/>
</dbReference>
<evidence type="ECO:0000313" key="6">
    <source>
        <dbReference type="EMBL" id="OQR82406.1"/>
    </source>
</evidence>
<comment type="caution">
    <text evidence="6">The sequence shown here is derived from an EMBL/GenBank/DDBJ whole genome shotgun (WGS) entry which is preliminary data.</text>
</comment>
<dbReference type="InterPro" id="IPR013977">
    <property type="entry name" value="GcvT_C"/>
</dbReference>
<dbReference type="Gene3D" id="3.50.50.60">
    <property type="entry name" value="FAD/NAD(P)-binding domain"/>
    <property type="match status" value="1"/>
</dbReference>
<dbReference type="Gene3D" id="3.30.9.10">
    <property type="entry name" value="D-Amino Acid Oxidase, subunit A, domain 2"/>
    <property type="match status" value="1"/>
</dbReference>
<dbReference type="InterPro" id="IPR029043">
    <property type="entry name" value="GcvT/YgfZ_C"/>
</dbReference>
<name>A0A1V9Y9M2_ACHHY</name>
<dbReference type="InterPro" id="IPR032503">
    <property type="entry name" value="FAO_M"/>
</dbReference>
<comment type="similarity">
    <text evidence="1">Belongs to the GcvT family.</text>
</comment>
<evidence type="ECO:0000313" key="7">
    <source>
        <dbReference type="Proteomes" id="UP000243579"/>
    </source>
</evidence>
<gene>
    <name evidence="6" type="ORF">ACHHYP_16088</name>
</gene>
<dbReference type="Pfam" id="PF08669">
    <property type="entry name" value="GCV_T_C"/>
    <property type="match status" value="1"/>
</dbReference>
<protein>
    <submittedName>
        <fullName evidence="6">Dimethylglycine dehydrogenase, mitochondrial</fullName>
    </submittedName>
</protein>
<dbReference type="Proteomes" id="UP000243579">
    <property type="component" value="Unassembled WGS sequence"/>
</dbReference>
<dbReference type="PANTHER" id="PTHR43757:SF2">
    <property type="entry name" value="AMINOMETHYLTRANSFERASE, MITOCHONDRIAL"/>
    <property type="match status" value="1"/>
</dbReference>
<evidence type="ECO:0000259" key="3">
    <source>
        <dbReference type="Pfam" id="PF01571"/>
    </source>
</evidence>
<dbReference type="AlphaFoldDB" id="A0A1V9Y9M2"/>
<dbReference type="SUPFAM" id="SSF101790">
    <property type="entry name" value="Aminomethyltransferase beta-barrel domain"/>
    <property type="match status" value="1"/>
</dbReference>
<dbReference type="SUPFAM" id="SSF54373">
    <property type="entry name" value="FAD-linked reductases, C-terminal domain"/>
    <property type="match status" value="1"/>
</dbReference>
<dbReference type="SUPFAM" id="SSF103025">
    <property type="entry name" value="Folate-binding domain"/>
    <property type="match status" value="1"/>
</dbReference>
<dbReference type="Gene3D" id="3.30.1360.120">
    <property type="entry name" value="Probable tRNA modification gtpase trme, domain 1"/>
    <property type="match status" value="1"/>
</dbReference>
<feature type="domain" description="Aminomethyltransferase C-terminal" evidence="4">
    <location>
        <begin position="782"/>
        <end position="850"/>
    </location>
</feature>
<evidence type="ECO:0000259" key="2">
    <source>
        <dbReference type="Pfam" id="PF01266"/>
    </source>
</evidence>
<proteinExistence type="inferred from homology"/>
<keyword evidence="7" id="KW-1185">Reference proteome</keyword>
<accession>A0A1V9Y9M2</accession>
<dbReference type="SUPFAM" id="SSF51905">
    <property type="entry name" value="FAD/NAD(P)-binding domain"/>
    <property type="match status" value="1"/>
</dbReference>
<feature type="domain" description="FAD dependent oxidoreductase central" evidence="5">
    <location>
        <begin position="405"/>
        <end position="457"/>
    </location>
</feature>
<dbReference type="PANTHER" id="PTHR43757">
    <property type="entry name" value="AMINOMETHYLTRANSFERASE"/>
    <property type="match status" value="1"/>
</dbReference>
<dbReference type="Gene3D" id="3.30.70.1400">
    <property type="entry name" value="Aminomethyltransferase beta-barrel domains"/>
    <property type="match status" value="1"/>
</dbReference>
<sequence>MWRQLAKPRKPASPPMRALASVASTTPAVDTESDVVVVGGGVVGTSIAYHLAKYGARNVILLEKTELTAGSTWHAAGLVTYFNPGINLKKFHRYSLDLYKSLFDETGMSVGLHEPGSIRICTTPARMDEAKYQQSRQNWHPGYQKIISPEEVAERHPLLNMDGILGGIHTVGDGHIDPYSVTMALAKGARQHGATILQHTPALSLKERSDGSWDVATKHGTLHAKTVVNCTGFWGRELIEQLGIDLPLVSIEHQYVITNSIPDVQALPKELPVIRDLENSYYLRQERTGMLIGPYEEAAKMQVRLDWQATGVPPSFGKELFPSDVERIFPHLEAAMERMPSLADAGIQNVTCGPICYAPDALPIVGPLTRHGNKRLPNLFVANGMSYGIAHGGGCGDYVARWILDGEPPYDLTEIDPCRYGTWTTPEYVAEKARESYGDNNLITHPYIDKKRGRNMRPTPLLSLLRQKGAQFGAHAGWEVPHWFAATPDEQGHEKSFYRTNAFAAVARECQIVMEHVGITDLSSFSTYEVAGPGARHFLESLCSNTIPETGKIRVCHMLTPKGKVMAELTISAMADDHFYVVTGSGSELHDLRWMESYLDSGEYGSRTDVAITNTSDDVGVLGIAGPDAQVLLQHLTATDVSAGAFPFMHFAAMDVADVPTRVMRLSFTGELGFELHVPLAEVAVVYKALWAAGDALGLRVGDVGTWAVNALRLEKGFRVWGLDMNKDTNPLEAGLGFFVKPRKTTPFVGQAAVQKIAQDGPARTLVMLDVHTNPPAAGHRPLDATGNEAVWSDGRVVGNTTCGGFGHVVGKSIAFAYVPTELAVPGHSVEVELVGHLYKATIALEPFMDTQPTRVRKQAKKGRAMVG</sequence>
<dbReference type="GO" id="GO:0005739">
    <property type="term" value="C:mitochondrion"/>
    <property type="evidence" value="ECO:0007669"/>
    <property type="project" value="TreeGrafter"/>
</dbReference>
<dbReference type="Gene3D" id="2.40.30.110">
    <property type="entry name" value="Aminomethyltransferase beta-barrel domains"/>
    <property type="match status" value="1"/>
</dbReference>
<organism evidence="6 7">
    <name type="scientific">Achlya hypogyna</name>
    <name type="common">Oomycete</name>
    <name type="synonym">Protoachlya hypogyna</name>
    <dbReference type="NCBI Taxonomy" id="1202772"/>
    <lineage>
        <taxon>Eukaryota</taxon>
        <taxon>Sar</taxon>
        <taxon>Stramenopiles</taxon>
        <taxon>Oomycota</taxon>
        <taxon>Saprolegniomycetes</taxon>
        <taxon>Saprolegniales</taxon>
        <taxon>Achlyaceae</taxon>
        <taxon>Achlya</taxon>
    </lineage>
</organism>
<dbReference type="InterPro" id="IPR028896">
    <property type="entry name" value="GcvT/YgfZ/DmdA"/>
</dbReference>
<dbReference type="InterPro" id="IPR027266">
    <property type="entry name" value="TrmE/GcvT-like"/>
</dbReference>
<dbReference type="InterPro" id="IPR036188">
    <property type="entry name" value="FAD/NAD-bd_sf"/>
</dbReference>
<dbReference type="Pfam" id="PF01571">
    <property type="entry name" value="GCV_T"/>
    <property type="match status" value="1"/>
</dbReference>
<dbReference type="OrthoDB" id="498204at2759"/>
<evidence type="ECO:0000259" key="5">
    <source>
        <dbReference type="Pfam" id="PF16350"/>
    </source>
</evidence>
<dbReference type="EMBL" id="JNBR01002462">
    <property type="protein sequence ID" value="OQR82406.1"/>
    <property type="molecule type" value="Genomic_DNA"/>
</dbReference>